<dbReference type="GO" id="GO:0016301">
    <property type="term" value="F:kinase activity"/>
    <property type="evidence" value="ECO:0007669"/>
    <property type="project" value="UniProtKB-KW"/>
</dbReference>
<dbReference type="InterPro" id="IPR011009">
    <property type="entry name" value="Kinase-like_dom_sf"/>
</dbReference>
<accession>A0ABU2YMW5</accession>
<keyword evidence="1" id="KW-0808">Transferase</keyword>
<keyword evidence="2" id="KW-1185">Reference proteome</keyword>
<protein>
    <submittedName>
        <fullName evidence="1">Lipopolysaccharide kinase InaA family protein</fullName>
    </submittedName>
</protein>
<name>A0ABU2YMW5_9FLAO</name>
<comment type="caution">
    <text evidence="1">The sequence shown here is derived from an EMBL/GenBank/DDBJ whole genome shotgun (WGS) entry which is preliminary data.</text>
</comment>
<reference evidence="1 2" key="1">
    <citation type="submission" date="2023-09" db="EMBL/GenBank/DDBJ databases">
        <authorList>
            <person name="Rey-Velasco X."/>
        </authorList>
    </citation>
    <scope>NUCLEOTIDE SEQUENCE [LARGE SCALE GENOMIC DNA]</scope>
    <source>
        <strain evidence="1 2">W332</strain>
    </source>
</reference>
<dbReference type="EMBL" id="JAVRIA010000009">
    <property type="protein sequence ID" value="MDT0559508.1"/>
    <property type="molecule type" value="Genomic_DNA"/>
</dbReference>
<proteinExistence type="predicted"/>
<keyword evidence="1" id="KW-0418">Kinase</keyword>
<gene>
    <name evidence="1" type="ORF">RM697_12665</name>
</gene>
<organism evidence="1 2">
    <name type="scientific">Microcosmobacter mediterraneus</name>
    <dbReference type="NCBI Taxonomy" id="3075607"/>
    <lineage>
        <taxon>Bacteria</taxon>
        <taxon>Pseudomonadati</taxon>
        <taxon>Bacteroidota</taxon>
        <taxon>Flavobacteriia</taxon>
        <taxon>Flavobacteriales</taxon>
        <taxon>Flavobacteriaceae</taxon>
        <taxon>Microcosmobacter</taxon>
    </lineage>
</organism>
<dbReference type="Pfam" id="PF06293">
    <property type="entry name" value="Kdo"/>
    <property type="match status" value="1"/>
</dbReference>
<dbReference type="SUPFAM" id="SSF56112">
    <property type="entry name" value="Protein kinase-like (PK-like)"/>
    <property type="match status" value="1"/>
</dbReference>
<evidence type="ECO:0000313" key="1">
    <source>
        <dbReference type="EMBL" id="MDT0559508.1"/>
    </source>
</evidence>
<evidence type="ECO:0000313" key="2">
    <source>
        <dbReference type="Proteomes" id="UP001259492"/>
    </source>
</evidence>
<dbReference type="Proteomes" id="UP001259492">
    <property type="component" value="Unassembled WGS sequence"/>
</dbReference>
<sequence length="255" mass="30275">MHKIKLHPKYKHLEESILAYLDQFDASGTYVLKGSRNSIKKVELEGVELNVKQFKKPNLFNAFVYKYIRKSKAKRSFEYANLLLEKDILTPFPIAYFDRTNALGLQDGYYVSLQVNYDFDFRVLIHQPKFPNRNTILEQFTAFTFKLHENNINFLDHSPGNTLIVDKGEGNYDFYLIDLNRMTFESLDFNKRMHNFRRLWLSKTMIKIMSATYAKLYDKTYKETHALMLKHSRDFQCKVDAKKLRRSGRKMKFGS</sequence>
<dbReference type="RefSeq" id="WP_311428271.1">
    <property type="nucleotide sequence ID" value="NZ_JAVRIA010000009.1"/>
</dbReference>